<dbReference type="Proteomes" id="UP000274358">
    <property type="component" value="Unassembled WGS sequence"/>
</dbReference>
<dbReference type="RefSeq" id="WP_126687124.1">
    <property type="nucleotide sequence ID" value="NZ_RYYV01000037.1"/>
</dbReference>
<evidence type="ECO:0000313" key="1">
    <source>
        <dbReference type="EMBL" id="RUL69181.1"/>
    </source>
</evidence>
<keyword evidence="2" id="KW-1185">Reference proteome</keyword>
<proteinExistence type="predicted"/>
<reference evidence="1 2" key="1">
    <citation type="submission" date="2018-12" db="EMBL/GenBank/DDBJ databases">
        <title>Dyella dinghuensis sp. nov. DHOA06 and Dyella choica sp. nov. 4M-K27, isolated from forest soil.</title>
        <authorList>
            <person name="Qiu L.-H."/>
            <person name="Gao Z.-H."/>
        </authorList>
    </citation>
    <scope>NUCLEOTIDE SEQUENCE [LARGE SCALE GENOMIC DNA]</scope>
    <source>
        <strain evidence="1 2">4M-K27</strain>
    </source>
</reference>
<dbReference type="EMBL" id="RYYV01000037">
    <property type="protein sequence ID" value="RUL69181.1"/>
    <property type="molecule type" value="Genomic_DNA"/>
</dbReference>
<dbReference type="AlphaFoldDB" id="A0A3S0PF72"/>
<organism evidence="1 2">
    <name type="scientific">Dyella choica</name>
    <dbReference type="NCBI Taxonomy" id="1927959"/>
    <lineage>
        <taxon>Bacteria</taxon>
        <taxon>Pseudomonadati</taxon>
        <taxon>Pseudomonadota</taxon>
        <taxon>Gammaproteobacteria</taxon>
        <taxon>Lysobacterales</taxon>
        <taxon>Rhodanobacteraceae</taxon>
        <taxon>Dyella</taxon>
    </lineage>
</organism>
<accession>A0A3S0PF72</accession>
<protein>
    <submittedName>
        <fullName evidence="1">Transposase</fullName>
    </submittedName>
</protein>
<comment type="caution">
    <text evidence="1">The sequence shown here is derived from an EMBL/GenBank/DDBJ whole genome shotgun (WGS) entry which is preliminary data.</text>
</comment>
<sequence length="292" mass="32864">MPIFQDEKCDKVLSLEEALDYFSAIDISNRDALLGGAPTLRALSNNRTFLARLIAEELKEADSLQKKNQYSAQVFALGGGRNFFMRANFWPAAHDSMYQASGPRPFFYDLPHDHNFDFLTVGYYGPGYLSDFYEYEYNDVVGYLGEIIKLRYVGREALPQGRTMLYRTSVDIHNQLPPESFSVSINVVADFSDQLASINQYMLDLPSGMITSLGNRTSLPLLCQAAAEIGDEECMDVLDYIRVSHPSPRGRVAAYAALARLRENEAQQIWTDALADPDRHVSVQAELRLAHL</sequence>
<evidence type="ECO:0000313" key="2">
    <source>
        <dbReference type="Proteomes" id="UP000274358"/>
    </source>
</evidence>
<name>A0A3S0PF72_9GAMM</name>
<dbReference type="OrthoDB" id="8778913at2"/>
<gene>
    <name evidence="1" type="ORF">EKH80_22900</name>
</gene>